<evidence type="ECO:0000313" key="2">
    <source>
        <dbReference type="EMBL" id="QDK92281.1"/>
    </source>
</evidence>
<keyword evidence="2" id="KW-0614">Plasmid</keyword>
<keyword evidence="1" id="KW-0472">Membrane</keyword>
<dbReference type="EMBL" id="CP041370">
    <property type="protein sequence ID" value="QDK92281.1"/>
    <property type="molecule type" value="Genomic_DNA"/>
</dbReference>
<geneLocation type="plasmid" evidence="2 3">
    <name>unnamed1</name>
</geneLocation>
<keyword evidence="3" id="KW-1185">Reference proteome</keyword>
<reference evidence="2 3" key="1">
    <citation type="submission" date="2019-07" db="EMBL/GenBank/DDBJ databases">
        <title>Bacillus alkalisoli sp. nov. isolated from saline soil.</title>
        <authorList>
            <person name="Sun J.-Q."/>
            <person name="Xu L."/>
        </authorList>
    </citation>
    <scope>NUCLEOTIDE SEQUENCE [LARGE SCALE GENOMIC DNA]</scope>
    <source>
        <strain evidence="2 3">M4U3P1</strain>
        <plasmid evidence="2 3">unnamed1</plasmid>
    </source>
</reference>
<keyword evidence="1" id="KW-0812">Transmembrane</keyword>
<evidence type="ECO:0000256" key="1">
    <source>
        <dbReference type="SAM" id="Phobius"/>
    </source>
</evidence>
<name>A0A856M9J7_9BACI</name>
<proteinExistence type="predicted"/>
<evidence type="ECO:0000313" key="3">
    <source>
        <dbReference type="Proteomes" id="UP000318138"/>
    </source>
</evidence>
<protein>
    <submittedName>
        <fullName evidence="2">Uncharacterized protein</fullName>
    </submittedName>
</protein>
<sequence length="97" mass="10880">MKKAMSWHLDVSDHLTPHLNRTITLPETDFIAEDLDYNTMAFNKTDNQIVFTESGTFPQHNLVIQYLPAGTSGILAVIKITAIFLSAKKTLKGERTC</sequence>
<gene>
    <name evidence="2" type="ORF">FLK61_00250</name>
</gene>
<dbReference type="KEGG" id="psua:FLK61_00250"/>
<dbReference type="AlphaFoldDB" id="A0A856M9J7"/>
<dbReference type="GeneID" id="39574300"/>
<dbReference type="Proteomes" id="UP000318138">
    <property type="component" value="Plasmid unnamed1"/>
</dbReference>
<accession>A0A856M9J7</accession>
<organism evidence="2 3">
    <name type="scientific">Paenalkalicoccus suaedae</name>
    <dbReference type="NCBI Taxonomy" id="2592382"/>
    <lineage>
        <taxon>Bacteria</taxon>
        <taxon>Bacillati</taxon>
        <taxon>Bacillota</taxon>
        <taxon>Bacilli</taxon>
        <taxon>Bacillales</taxon>
        <taxon>Bacillaceae</taxon>
        <taxon>Paenalkalicoccus</taxon>
    </lineage>
</organism>
<dbReference type="RefSeq" id="WP_013603246.1">
    <property type="nucleotide sequence ID" value="NZ_CP041370.1"/>
</dbReference>
<feature type="transmembrane region" description="Helical" evidence="1">
    <location>
        <begin position="63"/>
        <end position="85"/>
    </location>
</feature>
<keyword evidence="1" id="KW-1133">Transmembrane helix</keyword>